<accession>A0A8H2W7B7</accession>
<reference evidence="2" key="1">
    <citation type="submission" date="2020-10" db="EMBL/GenBank/DDBJ databases">
        <authorList>
            <person name="Kusch S."/>
        </authorList>
    </citation>
    <scope>NUCLEOTIDE SEQUENCE</scope>
    <source>
        <strain evidence="2">SwB9</strain>
    </source>
</reference>
<dbReference type="OrthoDB" id="3494977at2759"/>
<evidence type="ECO:0000313" key="3">
    <source>
        <dbReference type="Proteomes" id="UP000624404"/>
    </source>
</evidence>
<sequence length="192" mass="21922">MAAFQKPKQPRRESQPSISHLTSHESMNGIPMTLDTLVLNAGNDTIDWQHLYFGSRLLNSKLRSEHRLECDRLGKGKLAMRRAIKVLGTLSRSQQNDSKVLGAEWSFSLKEIDRLKQQVSGLQSDNSEYSSRMEDLTSSLQKILLRLSEEIGAKTEDLHKKWIELDDKIANILREKQELPDTISKAMMKSMV</sequence>
<gene>
    <name evidence="2" type="ORF">SCLTRI_LOCUS10520</name>
</gene>
<organism evidence="2 3">
    <name type="scientific">Sclerotinia trifoliorum</name>
    <dbReference type="NCBI Taxonomy" id="28548"/>
    <lineage>
        <taxon>Eukaryota</taxon>
        <taxon>Fungi</taxon>
        <taxon>Dikarya</taxon>
        <taxon>Ascomycota</taxon>
        <taxon>Pezizomycotina</taxon>
        <taxon>Leotiomycetes</taxon>
        <taxon>Helotiales</taxon>
        <taxon>Sclerotiniaceae</taxon>
        <taxon>Sclerotinia</taxon>
    </lineage>
</organism>
<name>A0A8H2W7B7_9HELO</name>
<comment type="caution">
    <text evidence="2">The sequence shown here is derived from an EMBL/GenBank/DDBJ whole genome shotgun (WGS) entry which is preliminary data.</text>
</comment>
<keyword evidence="3" id="KW-1185">Reference proteome</keyword>
<evidence type="ECO:0000313" key="2">
    <source>
        <dbReference type="EMBL" id="CAD6456789.1"/>
    </source>
</evidence>
<dbReference type="Proteomes" id="UP000624404">
    <property type="component" value="Unassembled WGS sequence"/>
</dbReference>
<feature type="region of interest" description="Disordered" evidence="1">
    <location>
        <begin position="1"/>
        <end position="26"/>
    </location>
</feature>
<protein>
    <submittedName>
        <fullName evidence="2">5f1b82ae-03a5-467c-b0c4-4f570aabbe96-CDS</fullName>
    </submittedName>
</protein>
<proteinExistence type="predicted"/>
<dbReference type="AlphaFoldDB" id="A0A8H2W7B7"/>
<dbReference type="EMBL" id="CAJHIA010000037">
    <property type="protein sequence ID" value="CAD6456789.1"/>
    <property type="molecule type" value="Genomic_DNA"/>
</dbReference>
<feature type="compositionally biased region" description="Polar residues" evidence="1">
    <location>
        <begin position="15"/>
        <end position="26"/>
    </location>
</feature>
<evidence type="ECO:0000256" key="1">
    <source>
        <dbReference type="SAM" id="MobiDB-lite"/>
    </source>
</evidence>